<name>A0AAV9ZU87_9AGAR</name>
<gene>
    <name evidence="1" type="ORF">R3P38DRAFT_158029</name>
</gene>
<protein>
    <submittedName>
        <fullName evidence="1">Uncharacterized protein</fullName>
    </submittedName>
</protein>
<sequence>MPPAVRGLLGRQFAQLSIFRLALFQKIRQSGSAVSIKAPALLVSLGSPHSHSSFLAVVSLLSPLAAPTNPFCSARHPLVALPPLRRHGHQHLRSPSLICRPRFLAVHIPPLLIELFLPYWLPLFRHPQHSYFLRPGPLPRPSFGGHSYPTLVRHRYCRQRRCYSPSPSLPDQPPQQLYECRSTAFATHSSCHFHHRRIQVHGCGCHYSASPRH</sequence>
<evidence type="ECO:0000313" key="2">
    <source>
        <dbReference type="Proteomes" id="UP001362999"/>
    </source>
</evidence>
<dbReference type="EMBL" id="JAWWNJ010000109">
    <property type="protein sequence ID" value="KAK6992564.1"/>
    <property type="molecule type" value="Genomic_DNA"/>
</dbReference>
<organism evidence="1 2">
    <name type="scientific">Favolaschia claudopus</name>
    <dbReference type="NCBI Taxonomy" id="2862362"/>
    <lineage>
        <taxon>Eukaryota</taxon>
        <taxon>Fungi</taxon>
        <taxon>Dikarya</taxon>
        <taxon>Basidiomycota</taxon>
        <taxon>Agaricomycotina</taxon>
        <taxon>Agaricomycetes</taxon>
        <taxon>Agaricomycetidae</taxon>
        <taxon>Agaricales</taxon>
        <taxon>Marasmiineae</taxon>
        <taxon>Mycenaceae</taxon>
        <taxon>Favolaschia</taxon>
    </lineage>
</organism>
<keyword evidence="2" id="KW-1185">Reference proteome</keyword>
<dbReference type="AlphaFoldDB" id="A0AAV9ZU87"/>
<evidence type="ECO:0000313" key="1">
    <source>
        <dbReference type="EMBL" id="KAK6992564.1"/>
    </source>
</evidence>
<comment type="caution">
    <text evidence="1">The sequence shown here is derived from an EMBL/GenBank/DDBJ whole genome shotgun (WGS) entry which is preliminary data.</text>
</comment>
<proteinExistence type="predicted"/>
<reference evidence="1 2" key="1">
    <citation type="journal article" date="2024" name="J Genomics">
        <title>Draft genome sequencing and assembly of Favolaschia claudopus CIRM-BRFM 2984 isolated from oak limbs.</title>
        <authorList>
            <person name="Navarro D."/>
            <person name="Drula E."/>
            <person name="Chaduli D."/>
            <person name="Cazenave R."/>
            <person name="Ahrendt S."/>
            <person name="Wang J."/>
            <person name="Lipzen A."/>
            <person name="Daum C."/>
            <person name="Barry K."/>
            <person name="Grigoriev I.V."/>
            <person name="Favel A."/>
            <person name="Rosso M.N."/>
            <person name="Martin F."/>
        </authorList>
    </citation>
    <scope>NUCLEOTIDE SEQUENCE [LARGE SCALE GENOMIC DNA]</scope>
    <source>
        <strain evidence="1 2">CIRM-BRFM 2984</strain>
    </source>
</reference>
<accession>A0AAV9ZU87</accession>
<dbReference type="Proteomes" id="UP001362999">
    <property type="component" value="Unassembled WGS sequence"/>
</dbReference>